<dbReference type="GO" id="GO:0003700">
    <property type="term" value="F:DNA-binding transcription factor activity"/>
    <property type="evidence" value="ECO:0007669"/>
    <property type="project" value="InterPro"/>
</dbReference>
<dbReference type="EMBL" id="AZEQ01000001">
    <property type="protein sequence ID" value="KRL27578.1"/>
    <property type="molecule type" value="Genomic_DNA"/>
</dbReference>
<reference evidence="5 6" key="1">
    <citation type="journal article" date="2015" name="Genome Announc.">
        <title>Expanding the biotechnology potential of lactobacilli through comparative genomics of 213 strains and associated genera.</title>
        <authorList>
            <person name="Sun Z."/>
            <person name="Harris H.M."/>
            <person name="McCann A."/>
            <person name="Guo C."/>
            <person name="Argimon S."/>
            <person name="Zhang W."/>
            <person name="Yang X."/>
            <person name="Jeffery I.B."/>
            <person name="Cooney J.C."/>
            <person name="Kagawa T.F."/>
            <person name="Liu W."/>
            <person name="Song Y."/>
            <person name="Salvetti E."/>
            <person name="Wrobel A."/>
            <person name="Rasinkangas P."/>
            <person name="Parkhill J."/>
            <person name="Rea M.C."/>
            <person name="O'Sullivan O."/>
            <person name="Ritari J."/>
            <person name="Douillard F.P."/>
            <person name="Paul Ross R."/>
            <person name="Yang R."/>
            <person name="Briner A.E."/>
            <person name="Felis G.E."/>
            <person name="de Vos W.M."/>
            <person name="Barrangou R."/>
            <person name="Klaenhammer T.R."/>
            <person name="Caufield P.W."/>
            <person name="Cui Y."/>
            <person name="Zhang H."/>
            <person name="O'Toole P.W."/>
        </authorList>
    </citation>
    <scope>NUCLEOTIDE SEQUENCE [LARGE SCALE GENOMIC DNA]</scope>
    <source>
        <strain evidence="5 6">DSM 13345</strain>
    </source>
</reference>
<gene>
    <name evidence="5" type="ORF">FC47_GL000094</name>
</gene>
<dbReference type="InterPro" id="IPR000835">
    <property type="entry name" value="HTH_MarR-typ"/>
</dbReference>
<dbReference type="SUPFAM" id="SSF46785">
    <property type="entry name" value="Winged helix' DNA-binding domain"/>
    <property type="match status" value="1"/>
</dbReference>
<evidence type="ECO:0000256" key="2">
    <source>
        <dbReference type="ARBA" id="ARBA00023125"/>
    </source>
</evidence>
<keyword evidence="1" id="KW-0805">Transcription regulation</keyword>
<organism evidence="5 6">
    <name type="scientific">Limosilactobacillus mucosae DSM 13345</name>
    <dbReference type="NCBI Taxonomy" id="1423771"/>
    <lineage>
        <taxon>Bacteria</taxon>
        <taxon>Bacillati</taxon>
        <taxon>Bacillota</taxon>
        <taxon>Bacilli</taxon>
        <taxon>Lactobacillales</taxon>
        <taxon>Lactobacillaceae</taxon>
        <taxon>Limosilactobacillus</taxon>
    </lineage>
</organism>
<evidence type="ECO:0000259" key="4">
    <source>
        <dbReference type="PROSITE" id="PS50995"/>
    </source>
</evidence>
<feature type="domain" description="HTH marR-type" evidence="4">
    <location>
        <begin position="1"/>
        <end position="135"/>
    </location>
</feature>
<keyword evidence="2" id="KW-0238">DNA-binding</keyword>
<sequence>MHYLEKQLHQTANHLGWNFDQFAAEYDLTGQQLSTIDFLANQPQWQSTQHAIEVEFNIKRSTTTKMLQRMEKAGLIVRKTANQDHRSKIVALTPHAKQLAKTARQYLIMRQQRLEKRFSPQELAIFEQILAYLQEKSDVGETNGKNQ</sequence>
<evidence type="ECO:0000313" key="6">
    <source>
        <dbReference type="Proteomes" id="UP000050901"/>
    </source>
</evidence>
<dbReference type="Proteomes" id="UP000050901">
    <property type="component" value="Unassembled WGS sequence"/>
</dbReference>
<dbReference type="PANTHER" id="PTHR42756:SF1">
    <property type="entry name" value="TRANSCRIPTIONAL REPRESSOR OF EMRAB OPERON"/>
    <property type="match status" value="1"/>
</dbReference>
<dbReference type="PATRIC" id="fig|1423771.3.peg.94"/>
<dbReference type="Pfam" id="PF12802">
    <property type="entry name" value="MarR_2"/>
    <property type="match status" value="1"/>
</dbReference>
<protein>
    <recommendedName>
        <fullName evidence="4">HTH marR-type domain-containing protein</fullName>
    </recommendedName>
</protein>
<dbReference type="GO" id="GO:0003677">
    <property type="term" value="F:DNA binding"/>
    <property type="evidence" value="ECO:0007669"/>
    <property type="project" value="UniProtKB-KW"/>
</dbReference>
<name>A0A0R1PD91_LIMMU</name>
<proteinExistence type="predicted"/>
<dbReference type="AlphaFoldDB" id="A0A0R1PD91"/>
<dbReference type="Gene3D" id="1.10.10.10">
    <property type="entry name" value="Winged helix-like DNA-binding domain superfamily/Winged helix DNA-binding domain"/>
    <property type="match status" value="1"/>
</dbReference>
<evidence type="ECO:0000256" key="1">
    <source>
        <dbReference type="ARBA" id="ARBA00023015"/>
    </source>
</evidence>
<evidence type="ECO:0000313" key="5">
    <source>
        <dbReference type="EMBL" id="KRL27578.1"/>
    </source>
</evidence>
<dbReference type="RefSeq" id="WP_056967517.1">
    <property type="nucleotide sequence ID" value="NZ_AZEQ01000001.1"/>
</dbReference>
<accession>A0A0R1PD91</accession>
<dbReference type="PROSITE" id="PS50995">
    <property type="entry name" value="HTH_MARR_2"/>
    <property type="match status" value="1"/>
</dbReference>
<dbReference type="PRINTS" id="PR00598">
    <property type="entry name" value="HTHMARR"/>
</dbReference>
<dbReference type="InterPro" id="IPR036388">
    <property type="entry name" value="WH-like_DNA-bd_sf"/>
</dbReference>
<dbReference type="PANTHER" id="PTHR42756">
    <property type="entry name" value="TRANSCRIPTIONAL REGULATOR, MARR"/>
    <property type="match status" value="1"/>
</dbReference>
<comment type="caution">
    <text evidence="5">The sequence shown here is derived from an EMBL/GenBank/DDBJ whole genome shotgun (WGS) entry which is preliminary data.</text>
</comment>
<dbReference type="SMART" id="SM00347">
    <property type="entry name" value="HTH_MARR"/>
    <property type="match status" value="1"/>
</dbReference>
<dbReference type="InterPro" id="IPR036390">
    <property type="entry name" value="WH_DNA-bd_sf"/>
</dbReference>
<evidence type="ECO:0000256" key="3">
    <source>
        <dbReference type="ARBA" id="ARBA00023163"/>
    </source>
</evidence>
<keyword evidence="3" id="KW-0804">Transcription</keyword>